<evidence type="ECO:0000313" key="7">
    <source>
        <dbReference type="Proteomes" id="UP000196655"/>
    </source>
</evidence>
<dbReference type="InterPro" id="IPR037171">
    <property type="entry name" value="NagB/RpiA_transferase-like"/>
</dbReference>
<comment type="caution">
    <text evidence="6">The sequence shown here is derived from an EMBL/GenBank/DDBJ whole genome shotgun (WGS) entry which is preliminary data.</text>
</comment>
<dbReference type="GO" id="GO:0003677">
    <property type="term" value="F:DNA binding"/>
    <property type="evidence" value="ECO:0007669"/>
    <property type="project" value="UniProtKB-KW"/>
</dbReference>
<comment type="similarity">
    <text evidence="1">Belongs to the SorC transcriptional regulatory family.</text>
</comment>
<evidence type="ECO:0000313" key="6">
    <source>
        <dbReference type="EMBL" id="OWJ68427.1"/>
    </source>
</evidence>
<evidence type="ECO:0000256" key="1">
    <source>
        <dbReference type="ARBA" id="ARBA00010466"/>
    </source>
</evidence>
<dbReference type="Gene3D" id="1.10.10.10">
    <property type="entry name" value="Winged helix-like DNA-binding domain superfamily/Winged helix DNA-binding domain"/>
    <property type="match status" value="1"/>
</dbReference>
<keyword evidence="2" id="KW-0805">Transcription regulation</keyword>
<keyword evidence="7" id="KW-1185">Reference proteome</keyword>
<dbReference type="Pfam" id="PF04198">
    <property type="entry name" value="Sugar-bind"/>
    <property type="match status" value="1"/>
</dbReference>
<protein>
    <submittedName>
        <fullName evidence="6">DNA-binding transcriptional regulator</fullName>
    </submittedName>
</protein>
<reference evidence="7" key="1">
    <citation type="submission" date="2017-05" db="EMBL/GenBank/DDBJ databases">
        <authorList>
            <person name="Macchi M."/>
            <person name="Festa S."/>
            <person name="Coppotelli B.M."/>
            <person name="Morelli I.S."/>
        </authorList>
    </citation>
    <scope>NUCLEOTIDE SEQUENCE [LARGE SCALE GENOMIC DNA]</scope>
    <source>
        <strain evidence="7">I</strain>
    </source>
</reference>
<dbReference type="AlphaFoldDB" id="A0A211ZTL9"/>
<accession>A0A211ZTL9</accession>
<keyword evidence="3 6" id="KW-0238">DNA-binding</keyword>
<dbReference type="PANTHER" id="PTHR34294">
    <property type="entry name" value="TRANSCRIPTIONAL REGULATOR-RELATED"/>
    <property type="match status" value="1"/>
</dbReference>
<dbReference type="InterPro" id="IPR051054">
    <property type="entry name" value="SorC_transcr_regulators"/>
</dbReference>
<name>A0A211ZTL9_9PROT</name>
<organism evidence="6 7">
    <name type="scientific">Inquilinus limosus</name>
    <dbReference type="NCBI Taxonomy" id="171674"/>
    <lineage>
        <taxon>Bacteria</taxon>
        <taxon>Pseudomonadati</taxon>
        <taxon>Pseudomonadota</taxon>
        <taxon>Alphaproteobacteria</taxon>
        <taxon>Rhodospirillales</taxon>
        <taxon>Rhodospirillaceae</taxon>
        <taxon>Inquilinus</taxon>
    </lineage>
</organism>
<dbReference type="InterPro" id="IPR007324">
    <property type="entry name" value="Sugar-bd_dom_put"/>
</dbReference>
<evidence type="ECO:0000256" key="2">
    <source>
        <dbReference type="ARBA" id="ARBA00023015"/>
    </source>
</evidence>
<dbReference type="Gene3D" id="3.40.50.1360">
    <property type="match status" value="1"/>
</dbReference>
<dbReference type="PANTHER" id="PTHR34294:SF1">
    <property type="entry name" value="TRANSCRIPTIONAL REGULATOR LSRR"/>
    <property type="match status" value="1"/>
</dbReference>
<dbReference type="GO" id="GO:0030246">
    <property type="term" value="F:carbohydrate binding"/>
    <property type="evidence" value="ECO:0007669"/>
    <property type="project" value="InterPro"/>
</dbReference>
<evidence type="ECO:0000259" key="5">
    <source>
        <dbReference type="Pfam" id="PF04198"/>
    </source>
</evidence>
<feature type="domain" description="Sugar-binding" evidence="5">
    <location>
        <begin position="86"/>
        <end position="339"/>
    </location>
</feature>
<dbReference type="SUPFAM" id="SSF100950">
    <property type="entry name" value="NagB/RpiA/CoA transferase-like"/>
    <property type="match status" value="1"/>
</dbReference>
<evidence type="ECO:0000256" key="3">
    <source>
        <dbReference type="ARBA" id="ARBA00023125"/>
    </source>
</evidence>
<keyword evidence="4" id="KW-0804">Transcription</keyword>
<dbReference type="OrthoDB" id="7065657at2"/>
<dbReference type="EMBL" id="NHON01000005">
    <property type="protein sequence ID" value="OWJ68427.1"/>
    <property type="molecule type" value="Genomic_DNA"/>
</dbReference>
<dbReference type="Proteomes" id="UP000196655">
    <property type="component" value="Unassembled WGS sequence"/>
</dbReference>
<gene>
    <name evidence="6" type="ORF">BWR60_04695</name>
</gene>
<evidence type="ECO:0000256" key="4">
    <source>
        <dbReference type="ARBA" id="ARBA00023163"/>
    </source>
</evidence>
<dbReference type="InterPro" id="IPR036388">
    <property type="entry name" value="WH-like_DNA-bd_sf"/>
</dbReference>
<proteinExistence type="inferred from homology"/>
<sequence>MNCSNVDGRATVTLQADLGHRVTSDAQREQFMVQAAKLYYDLDRNQSEIAQELGLTRWQVGRLLQEARETGIVRIEIVARGQRRPDLEARLQARWGLREAIVVPGPATGEGAADEAIAIDAVAQAAAQYLAALAPRPDLVGVSWGRTMTAVARRLPPRWNEGVQVVLLNGATAIRGTAFRTNAVAEGFAEAGPGSATLLPVPAIVGNPATRAVLEADPVIAGILDVARAAPVACFGVGPMASRSVHVDSGYLDAGQIEALQRAGAVGDVLGRFLDAEGRIVSPELDARTIGLRPEALREKSHSIGVAAGAQKAGIARACLVAGFVNVLVTDAATAAQLLGGE</sequence>